<dbReference type="AlphaFoldDB" id="A0A8S9QVG1"/>
<dbReference type="EMBL" id="QGKX02000996">
    <property type="protein sequence ID" value="KAF3557812.1"/>
    <property type="molecule type" value="Genomic_DNA"/>
</dbReference>
<dbReference type="Proteomes" id="UP000712600">
    <property type="component" value="Unassembled WGS sequence"/>
</dbReference>
<organism evidence="2 3">
    <name type="scientific">Brassica cretica</name>
    <name type="common">Mustard</name>
    <dbReference type="NCBI Taxonomy" id="69181"/>
    <lineage>
        <taxon>Eukaryota</taxon>
        <taxon>Viridiplantae</taxon>
        <taxon>Streptophyta</taxon>
        <taxon>Embryophyta</taxon>
        <taxon>Tracheophyta</taxon>
        <taxon>Spermatophyta</taxon>
        <taxon>Magnoliopsida</taxon>
        <taxon>eudicotyledons</taxon>
        <taxon>Gunneridae</taxon>
        <taxon>Pentapetalae</taxon>
        <taxon>rosids</taxon>
        <taxon>malvids</taxon>
        <taxon>Brassicales</taxon>
        <taxon>Brassicaceae</taxon>
        <taxon>Brassiceae</taxon>
        <taxon>Brassica</taxon>
    </lineage>
</organism>
<reference evidence="2" key="1">
    <citation type="submission" date="2019-12" db="EMBL/GenBank/DDBJ databases">
        <title>Genome sequencing and annotation of Brassica cretica.</title>
        <authorList>
            <person name="Studholme D.J."/>
            <person name="Sarris P."/>
        </authorList>
    </citation>
    <scope>NUCLEOTIDE SEQUENCE</scope>
    <source>
        <strain evidence="2">PFS-109/04</strain>
        <tissue evidence="2">Leaf</tissue>
    </source>
</reference>
<evidence type="ECO:0000256" key="1">
    <source>
        <dbReference type="SAM" id="MobiDB-lite"/>
    </source>
</evidence>
<gene>
    <name evidence="2" type="ORF">F2Q69_00015675</name>
</gene>
<evidence type="ECO:0000313" key="3">
    <source>
        <dbReference type="Proteomes" id="UP000712600"/>
    </source>
</evidence>
<comment type="caution">
    <text evidence="2">The sequence shown here is derived from an EMBL/GenBank/DDBJ whole genome shotgun (WGS) entry which is preliminary data.</text>
</comment>
<sequence>MKVPGGEEFDELSDGESREGGDERVIRENGEIMMSRRRRRRGILHGARWWMNGSCQGSINSRDSF</sequence>
<proteinExistence type="predicted"/>
<evidence type="ECO:0000313" key="2">
    <source>
        <dbReference type="EMBL" id="KAF3557812.1"/>
    </source>
</evidence>
<name>A0A8S9QVG1_BRACR</name>
<feature type="region of interest" description="Disordered" evidence="1">
    <location>
        <begin position="1"/>
        <end position="26"/>
    </location>
</feature>
<protein>
    <submittedName>
        <fullName evidence="2">Uncharacterized protein</fullName>
    </submittedName>
</protein>
<feature type="compositionally biased region" description="Basic and acidic residues" evidence="1">
    <location>
        <begin position="15"/>
        <end position="26"/>
    </location>
</feature>
<accession>A0A8S9QVG1</accession>